<dbReference type="InterPro" id="IPR050859">
    <property type="entry name" value="Class-I_PLP-dep_aminotransf"/>
</dbReference>
<evidence type="ECO:0000256" key="5">
    <source>
        <dbReference type="ARBA" id="ARBA00022679"/>
    </source>
</evidence>
<dbReference type="Gene3D" id="3.40.640.10">
    <property type="entry name" value="Type I PLP-dependent aspartate aminotransferase-like (Major domain)"/>
    <property type="match status" value="1"/>
</dbReference>
<evidence type="ECO:0000313" key="8">
    <source>
        <dbReference type="EMBL" id="GJN41822.1"/>
    </source>
</evidence>
<evidence type="ECO:0000256" key="6">
    <source>
        <dbReference type="ARBA" id="ARBA00022898"/>
    </source>
</evidence>
<dbReference type="GO" id="GO:0008483">
    <property type="term" value="F:transaminase activity"/>
    <property type="evidence" value="ECO:0007669"/>
    <property type="project" value="UniProtKB-KW"/>
</dbReference>
<comment type="similarity">
    <text evidence="2">Belongs to the class-I pyridoxal-phosphate-dependent aminotransferase family.</text>
</comment>
<keyword evidence="6" id="KW-0663">Pyridoxal phosphate</keyword>
<evidence type="ECO:0000259" key="7">
    <source>
        <dbReference type="Pfam" id="PF00155"/>
    </source>
</evidence>
<gene>
    <name evidence="8" type="primary">avtA</name>
    <name evidence="8" type="ORF">CAT723_03010</name>
</gene>
<dbReference type="AlphaFoldDB" id="A0AAV5G459"/>
<dbReference type="Gene3D" id="3.90.1150.10">
    <property type="entry name" value="Aspartate Aminotransferase, domain 1"/>
    <property type="match status" value="1"/>
</dbReference>
<dbReference type="GO" id="GO:0030170">
    <property type="term" value="F:pyridoxal phosphate binding"/>
    <property type="evidence" value="ECO:0007669"/>
    <property type="project" value="InterPro"/>
</dbReference>
<evidence type="ECO:0000256" key="3">
    <source>
        <dbReference type="ARBA" id="ARBA00011738"/>
    </source>
</evidence>
<feature type="domain" description="Aminotransferase class I/classII large" evidence="7">
    <location>
        <begin position="39"/>
        <end position="405"/>
    </location>
</feature>
<organism evidence="8 9">
    <name type="scientific">Corynebacterium ammoniagenes</name>
    <name type="common">Brevibacterium ammoniagenes</name>
    <dbReference type="NCBI Taxonomy" id="1697"/>
    <lineage>
        <taxon>Bacteria</taxon>
        <taxon>Bacillati</taxon>
        <taxon>Actinomycetota</taxon>
        <taxon>Actinomycetes</taxon>
        <taxon>Mycobacteriales</taxon>
        <taxon>Corynebacteriaceae</taxon>
        <taxon>Corynebacterium</taxon>
    </lineage>
</organism>
<dbReference type="PANTHER" id="PTHR42790:SF19">
    <property type="entry name" value="KYNURENINE_ALPHA-AMINOADIPATE AMINOTRANSFERASE, MITOCHONDRIAL"/>
    <property type="match status" value="1"/>
</dbReference>
<comment type="cofactor">
    <cofactor evidence="1">
        <name>pyridoxal 5'-phosphate</name>
        <dbReference type="ChEBI" id="CHEBI:597326"/>
    </cofactor>
</comment>
<evidence type="ECO:0000256" key="1">
    <source>
        <dbReference type="ARBA" id="ARBA00001933"/>
    </source>
</evidence>
<evidence type="ECO:0000256" key="2">
    <source>
        <dbReference type="ARBA" id="ARBA00007441"/>
    </source>
</evidence>
<dbReference type="InterPro" id="IPR004839">
    <property type="entry name" value="Aminotransferase_I/II_large"/>
</dbReference>
<dbReference type="SUPFAM" id="SSF53383">
    <property type="entry name" value="PLP-dependent transferases"/>
    <property type="match status" value="1"/>
</dbReference>
<dbReference type="CDD" id="cd00609">
    <property type="entry name" value="AAT_like"/>
    <property type="match status" value="1"/>
</dbReference>
<dbReference type="Proteomes" id="UP001054925">
    <property type="component" value="Unassembled WGS sequence"/>
</dbReference>
<dbReference type="GO" id="GO:1901605">
    <property type="term" value="P:alpha-amino acid metabolic process"/>
    <property type="evidence" value="ECO:0007669"/>
    <property type="project" value="TreeGrafter"/>
</dbReference>
<dbReference type="Pfam" id="PF00155">
    <property type="entry name" value="Aminotran_1_2"/>
    <property type="match status" value="1"/>
</dbReference>
<comment type="subunit">
    <text evidence="3">Homodimer.</text>
</comment>
<dbReference type="InterPro" id="IPR015421">
    <property type="entry name" value="PyrdxlP-dep_Trfase_major"/>
</dbReference>
<evidence type="ECO:0000313" key="9">
    <source>
        <dbReference type="Proteomes" id="UP001054925"/>
    </source>
</evidence>
<accession>A0AAV5G459</accession>
<dbReference type="RefSeq" id="WP_003849572.1">
    <property type="nucleotide sequence ID" value="NZ_BQKK01000001.1"/>
</dbReference>
<keyword evidence="4" id="KW-0032">Aminotransferase</keyword>
<comment type="caution">
    <text evidence="8">The sequence shown here is derived from an EMBL/GenBank/DDBJ whole genome shotgun (WGS) entry which is preliminary data.</text>
</comment>
<evidence type="ECO:0000256" key="4">
    <source>
        <dbReference type="ARBA" id="ARBA00022576"/>
    </source>
</evidence>
<protein>
    <submittedName>
        <fullName evidence="8">GntR family transcriptional regulator</fullName>
    </submittedName>
</protein>
<proteinExistence type="inferred from homology"/>
<dbReference type="InterPro" id="IPR015424">
    <property type="entry name" value="PyrdxlP-dep_Trfase"/>
</dbReference>
<dbReference type="InterPro" id="IPR015422">
    <property type="entry name" value="PyrdxlP-dep_Trfase_small"/>
</dbReference>
<dbReference type="PANTHER" id="PTHR42790">
    <property type="entry name" value="AMINOTRANSFERASE"/>
    <property type="match status" value="1"/>
</dbReference>
<dbReference type="FunFam" id="3.40.640.10:FF:000053">
    <property type="entry name" value="Aminotransferase, class I"/>
    <property type="match status" value="1"/>
</dbReference>
<sequence>MSSLDHTYSPRLNERFASRAKYFAPSPIRAVFELEMNPDVISLAGGNPELSHLPWDELTRITNDVVANDGLSAFQYGTTVGQPELVAEIQKIMALEGIDTDPENIIVTAGSQMSLDLVAKLFLNPGDTVLAAAPSYSGALNVFAGMEAHVDQLEGDEEGITIAAIEAAVERADEAQSDIKLLYVVPNFANPSGVVMSKQRRKEVAALCRAHRIVIIEDNPYGLIDFREDAPGVEAPPALRTIDPDNVIYLGSVSKTFSPGIRIGWADAPAEVHASLVPAAEASTLCSSPLSQSIAAAYLREVDWQSVVAANVTMYKRRAEALDAALREFLPAGCTWRTPEGGFFLWIDLPENINASSDLLDEAMAEGVLYIPGTAFFLDGRGRNALRLAYSQVDELRLREGARRLGAILTRAIEGTEHGGTE</sequence>
<keyword evidence="5" id="KW-0808">Transferase</keyword>
<reference evidence="8" key="1">
    <citation type="submission" date="2021-12" db="EMBL/GenBank/DDBJ databases">
        <title>Draft genome sequence of Corynebacterium ammoniagenes strain T-723.</title>
        <authorList>
            <person name="Matsuzawa M."/>
            <person name="Hiratani M."/>
            <person name="Abe I."/>
            <person name="Tsuji Y."/>
            <person name="Nakamura J."/>
        </authorList>
    </citation>
    <scope>NUCLEOTIDE SEQUENCE</scope>
    <source>
        <strain evidence="8">T-723</strain>
    </source>
</reference>
<name>A0AAV5G459_CORAM</name>
<dbReference type="EMBL" id="BQKK01000001">
    <property type="protein sequence ID" value="GJN41822.1"/>
    <property type="molecule type" value="Genomic_DNA"/>
</dbReference>